<dbReference type="InterPro" id="IPR056002">
    <property type="entry name" value="DUF7580"/>
</dbReference>
<dbReference type="Proteomes" id="UP001149163">
    <property type="component" value="Unassembled WGS sequence"/>
</dbReference>
<keyword evidence="3" id="KW-1185">Reference proteome</keyword>
<comment type="caution">
    <text evidence="2">The sequence shown here is derived from an EMBL/GenBank/DDBJ whole genome shotgun (WGS) entry which is preliminary data.</text>
</comment>
<gene>
    <name evidence="2" type="ORF">N7482_001955</name>
</gene>
<dbReference type="PANTHER" id="PTHR35186:SF4">
    <property type="entry name" value="PRION-INHIBITION AND PROPAGATION HELO DOMAIN-CONTAINING PROTEIN"/>
    <property type="match status" value="1"/>
</dbReference>
<reference evidence="2" key="2">
    <citation type="journal article" date="2023" name="IMA Fungus">
        <title>Comparative genomic study of the Penicillium genus elucidates a diverse pangenome and 15 lateral gene transfer events.</title>
        <authorList>
            <person name="Petersen C."/>
            <person name="Sorensen T."/>
            <person name="Nielsen M.R."/>
            <person name="Sondergaard T.E."/>
            <person name="Sorensen J.L."/>
            <person name="Fitzpatrick D.A."/>
            <person name="Frisvad J.C."/>
            <person name="Nielsen K.L."/>
        </authorList>
    </citation>
    <scope>NUCLEOTIDE SEQUENCE</scope>
    <source>
        <strain evidence="2">IBT 26290</strain>
    </source>
</reference>
<evidence type="ECO:0000259" key="1">
    <source>
        <dbReference type="Pfam" id="PF24476"/>
    </source>
</evidence>
<dbReference type="EMBL" id="JAPQKN010000001">
    <property type="protein sequence ID" value="KAJ5176078.1"/>
    <property type="molecule type" value="Genomic_DNA"/>
</dbReference>
<dbReference type="Pfam" id="PF24476">
    <property type="entry name" value="DUF7580"/>
    <property type="match status" value="1"/>
</dbReference>
<protein>
    <recommendedName>
        <fullName evidence="1">DUF7580 domain-containing protein</fullName>
    </recommendedName>
</protein>
<dbReference type="PANTHER" id="PTHR35186">
    <property type="entry name" value="ANK_REP_REGION DOMAIN-CONTAINING PROTEIN"/>
    <property type="match status" value="1"/>
</dbReference>
<organism evidence="2 3">
    <name type="scientific">Penicillium canariense</name>
    <dbReference type="NCBI Taxonomy" id="189055"/>
    <lineage>
        <taxon>Eukaryota</taxon>
        <taxon>Fungi</taxon>
        <taxon>Dikarya</taxon>
        <taxon>Ascomycota</taxon>
        <taxon>Pezizomycotina</taxon>
        <taxon>Eurotiomycetes</taxon>
        <taxon>Eurotiomycetidae</taxon>
        <taxon>Eurotiales</taxon>
        <taxon>Aspergillaceae</taxon>
        <taxon>Penicillium</taxon>
    </lineage>
</organism>
<dbReference type="RefSeq" id="XP_056547686.1">
    <property type="nucleotide sequence ID" value="XM_056684080.1"/>
</dbReference>
<dbReference type="GeneID" id="81423256"/>
<sequence>MELYEIFQAQFPTPPTCNCVLEHVVNMKLEFRSAQITARGLYFHAIFTFNQVGQRALSPSCNWREIEMEPLAARQLCQEPHSLSQLVLVSGQVGYLAGSSGIQSTEQVVQEISNLCSVIQSPVDSKDWLGYLANNHGCRHRLRIFSLNPPPKASQTIQTICLTEVLGHPEFRQEHRCRLGLKLASSVMQLHETQWLTNHWNKSDISFTRDSTGRIDFNNPLIRRTFGSKTNTEPFLASRVPQIRADGSIPCLFSLGIVLLELSYRQTFESLKDPKENLLPPEYADLVTGRRLVNSIDCSPNFKKVMKRCISGLDPAFDSLAEDSLRDEVEEKIVQPLEEDLKFYCDKDFVEDCLEGL</sequence>
<proteinExistence type="predicted"/>
<feature type="domain" description="DUF7580" evidence="1">
    <location>
        <begin position="18"/>
        <end position="342"/>
    </location>
</feature>
<dbReference type="AlphaFoldDB" id="A0A9W9IEC5"/>
<dbReference type="OrthoDB" id="3565018at2759"/>
<evidence type="ECO:0000313" key="3">
    <source>
        <dbReference type="Proteomes" id="UP001149163"/>
    </source>
</evidence>
<evidence type="ECO:0000313" key="2">
    <source>
        <dbReference type="EMBL" id="KAJ5176078.1"/>
    </source>
</evidence>
<accession>A0A9W9IEC5</accession>
<reference evidence="2" key="1">
    <citation type="submission" date="2022-11" db="EMBL/GenBank/DDBJ databases">
        <authorList>
            <person name="Petersen C."/>
        </authorList>
    </citation>
    <scope>NUCLEOTIDE SEQUENCE</scope>
    <source>
        <strain evidence="2">IBT 26290</strain>
    </source>
</reference>
<name>A0A9W9IEC5_9EURO</name>